<dbReference type="InterPro" id="IPR029063">
    <property type="entry name" value="SAM-dependent_MTases_sf"/>
</dbReference>
<dbReference type="Pfam" id="PF13304">
    <property type="entry name" value="AAA_21"/>
    <property type="match status" value="1"/>
</dbReference>
<dbReference type="Gene3D" id="3.40.50.300">
    <property type="entry name" value="P-loop containing nucleotide triphosphate hydrolases"/>
    <property type="match status" value="1"/>
</dbReference>
<gene>
    <name evidence="2" type="ORF">BL240_06885</name>
</gene>
<dbReference type="InterPro" id="IPR027417">
    <property type="entry name" value="P-loop_NTPase"/>
</dbReference>
<dbReference type="RefSeq" id="WP_075044338.1">
    <property type="nucleotide sequence ID" value="NZ_CP018743.1"/>
</dbReference>
<dbReference type="InterPro" id="IPR051396">
    <property type="entry name" value="Bact_Antivir_Def_Nuclease"/>
</dbReference>
<dbReference type="GO" id="GO:0005524">
    <property type="term" value="F:ATP binding"/>
    <property type="evidence" value="ECO:0007669"/>
    <property type="project" value="InterPro"/>
</dbReference>
<sequence length="631" mass="70071">MKITSINVNKHLASTLGLASFKMKNLGGVVVLTGQNGCGKTRLLSAIDWLLHECLNQGYKQIRETLSDLKSPNHLFNSHPSKHDVDQYSYSGLMQSFRHQLAKLESASGIELSFETQEREDESLRNYLEISALLKRPLELTLNYTAKLSIGMTRDLADTSHNGLLSSPLSYLLDICSRVEKEIQNHASNEDEIEVISIYPGIFERFKDLQALMLDLLGLELSHTGHLDKIALNEISLSEGQARLLRWIVLFNSTALKKISIPLLLDEPEIHLHPHALNKLINYIITRAPKCQIWLATHSISLIAHLAADHPRSIWFGNRGIFNTAGKELPVVVQALLGGEGGDEKLIDYCLSPERFAFNTFCAECLSPPQTVAYKSGDPQVEQILGAIYSKNVAPIALLDFGAGQGRLLDGLADAAKSSGANCDLNTLFSYYAYEPDPESLIRCQETICSYYPGEPDRVFSSQETISGELSFDLVVMANLLHEVLPDNWITDIFQGSAVGSNLKKEGHVLLIEDTLLPTGELAHNLGFIMLDQSALEILFKTTQEDKDAGLFIANSTFNNRLQATLIGKQIFLRVDNNSIMDALKHQRTSAVNSIKNLRKNSAPASYMDGRKHAYYTQLVTNITLALDDFE</sequence>
<dbReference type="PANTHER" id="PTHR43581:SF2">
    <property type="entry name" value="EXCINUCLEASE ATPASE SUBUNIT"/>
    <property type="match status" value="1"/>
</dbReference>
<dbReference type="Proteomes" id="UP000185146">
    <property type="component" value="Chromosome"/>
</dbReference>
<dbReference type="GO" id="GO:0016887">
    <property type="term" value="F:ATP hydrolysis activity"/>
    <property type="evidence" value="ECO:0007669"/>
    <property type="project" value="InterPro"/>
</dbReference>
<dbReference type="EMBL" id="CP018743">
    <property type="protein sequence ID" value="APO81198.1"/>
    <property type="molecule type" value="Genomic_DNA"/>
</dbReference>
<evidence type="ECO:0000313" key="2">
    <source>
        <dbReference type="EMBL" id="APO81198.1"/>
    </source>
</evidence>
<organism evidence="2 3">
    <name type="scientific">Pseudomonas putida</name>
    <name type="common">Arthrobacter siderocapsulatus</name>
    <dbReference type="NCBI Taxonomy" id="303"/>
    <lineage>
        <taxon>Bacteria</taxon>
        <taxon>Pseudomonadati</taxon>
        <taxon>Pseudomonadota</taxon>
        <taxon>Gammaproteobacteria</taxon>
        <taxon>Pseudomonadales</taxon>
        <taxon>Pseudomonadaceae</taxon>
        <taxon>Pseudomonas</taxon>
    </lineage>
</organism>
<name>A0A1L5PLX4_PSEPU</name>
<dbReference type="SUPFAM" id="SSF53335">
    <property type="entry name" value="S-adenosyl-L-methionine-dependent methyltransferases"/>
    <property type="match status" value="1"/>
</dbReference>
<proteinExistence type="predicted"/>
<feature type="domain" description="ATPase AAA-type core" evidence="1">
    <location>
        <begin position="29"/>
        <end position="303"/>
    </location>
</feature>
<evidence type="ECO:0000259" key="1">
    <source>
        <dbReference type="Pfam" id="PF13304"/>
    </source>
</evidence>
<protein>
    <recommendedName>
        <fullName evidence="1">ATPase AAA-type core domain-containing protein</fullName>
    </recommendedName>
</protein>
<dbReference type="AlphaFoldDB" id="A0A1L5PLX4"/>
<reference evidence="2 3" key="1">
    <citation type="submission" date="2016-12" db="EMBL/GenBank/DDBJ databases">
        <title>Draft Genome Sequence of Mercury Resistant Pseudomonas DRA525.</title>
        <authorList>
            <person name="Drace K.M."/>
        </authorList>
    </citation>
    <scope>NUCLEOTIDE SEQUENCE [LARGE SCALE GENOMIC DNA]</scope>
    <source>
        <strain evidence="2 3">DRA525</strain>
    </source>
</reference>
<dbReference type="Gene3D" id="3.40.50.150">
    <property type="entry name" value="Vaccinia Virus protein VP39"/>
    <property type="match status" value="1"/>
</dbReference>
<evidence type="ECO:0000313" key="3">
    <source>
        <dbReference type="Proteomes" id="UP000185146"/>
    </source>
</evidence>
<accession>A0A1L5PLX4</accession>
<dbReference type="InterPro" id="IPR003959">
    <property type="entry name" value="ATPase_AAA_core"/>
</dbReference>
<dbReference type="SUPFAM" id="SSF52540">
    <property type="entry name" value="P-loop containing nucleoside triphosphate hydrolases"/>
    <property type="match status" value="1"/>
</dbReference>
<dbReference type="PANTHER" id="PTHR43581">
    <property type="entry name" value="ATP/GTP PHOSPHATASE"/>
    <property type="match status" value="1"/>
</dbReference>